<gene>
    <name evidence="11" type="ORF">GCM10022255_107320</name>
</gene>
<evidence type="ECO:0000256" key="9">
    <source>
        <dbReference type="SAM" id="Phobius"/>
    </source>
</evidence>
<dbReference type="SUPFAM" id="SSF52540">
    <property type="entry name" value="P-loop containing nucleoside triphosphate hydrolases"/>
    <property type="match status" value="1"/>
</dbReference>
<feature type="transmembrane region" description="Helical" evidence="9">
    <location>
        <begin position="320"/>
        <end position="342"/>
    </location>
</feature>
<evidence type="ECO:0000259" key="10">
    <source>
        <dbReference type="PROSITE" id="PS50893"/>
    </source>
</evidence>
<dbReference type="InterPro" id="IPR003439">
    <property type="entry name" value="ABC_transporter-like_ATP-bd"/>
</dbReference>
<comment type="subcellular location">
    <subcellularLocation>
        <location evidence="1">Cell membrane</location>
        <topology evidence="1">Multi-pass membrane protein</topology>
    </subcellularLocation>
</comment>
<dbReference type="Pfam" id="PF00005">
    <property type="entry name" value="ABC_tran"/>
    <property type="match status" value="1"/>
</dbReference>
<feature type="transmembrane region" description="Helical" evidence="9">
    <location>
        <begin position="106"/>
        <end position="128"/>
    </location>
</feature>
<keyword evidence="12" id="KW-1185">Reference proteome</keyword>
<keyword evidence="6" id="KW-0067">ATP-binding</keyword>
<feature type="transmembrane region" description="Helical" evidence="9">
    <location>
        <begin position="244"/>
        <end position="264"/>
    </location>
</feature>
<feature type="transmembrane region" description="Helical" evidence="9">
    <location>
        <begin position="135"/>
        <end position="152"/>
    </location>
</feature>
<evidence type="ECO:0000256" key="1">
    <source>
        <dbReference type="ARBA" id="ARBA00004651"/>
    </source>
</evidence>
<keyword evidence="2" id="KW-0813">Transport</keyword>
<dbReference type="PANTHER" id="PTHR45772:SF8">
    <property type="entry name" value="HIGH-AFFINITY BRANCHED-CHAIN AMINO ACID TRANSPORT ATP-BINDING PROTEIN"/>
    <property type="match status" value="1"/>
</dbReference>
<evidence type="ECO:0000256" key="4">
    <source>
        <dbReference type="ARBA" id="ARBA00022692"/>
    </source>
</evidence>
<feature type="transmembrane region" description="Helical" evidence="9">
    <location>
        <begin position="26"/>
        <end position="47"/>
    </location>
</feature>
<name>A0ABP8DTP4_9ACTN</name>
<reference evidence="12" key="1">
    <citation type="journal article" date="2019" name="Int. J. Syst. Evol. Microbiol.">
        <title>The Global Catalogue of Microorganisms (GCM) 10K type strain sequencing project: providing services to taxonomists for standard genome sequencing and annotation.</title>
        <authorList>
            <consortium name="The Broad Institute Genomics Platform"/>
            <consortium name="The Broad Institute Genome Sequencing Center for Infectious Disease"/>
            <person name="Wu L."/>
            <person name="Ma J."/>
        </authorList>
    </citation>
    <scope>NUCLEOTIDE SEQUENCE [LARGE SCALE GENOMIC DNA]</scope>
    <source>
        <strain evidence="12">JCM 17441</strain>
    </source>
</reference>
<evidence type="ECO:0000256" key="2">
    <source>
        <dbReference type="ARBA" id="ARBA00022448"/>
    </source>
</evidence>
<evidence type="ECO:0000313" key="12">
    <source>
        <dbReference type="Proteomes" id="UP001500620"/>
    </source>
</evidence>
<keyword evidence="8 9" id="KW-0472">Membrane</keyword>
<evidence type="ECO:0000256" key="8">
    <source>
        <dbReference type="ARBA" id="ARBA00023136"/>
    </source>
</evidence>
<feature type="transmembrane region" description="Helical" evidence="9">
    <location>
        <begin position="53"/>
        <end position="70"/>
    </location>
</feature>
<dbReference type="SMART" id="SM00382">
    <property type="entry name" value="AAA"/>
    <property type="match status" value="1"/>
</dbReference>
<sequence length="637" mass="66609">MTLRVVPERSSRLEPARRRWWQRIPLELPGVAGVTLAGGALAGVIAPFQAQSWSLWVIYGLLAVSFTFVWGHAGIFSFGQSALFGVGGYAYAIVGINVSGRTGETLSALAAGVLVAALAAAALGYFMFYGNVGDVYVAIITLAVTLVLFTFMSTTADPSYHIGEALLGGYNGVVGVPPLLLPGGDGGRVLDPNGLLFVSVAVAAVVTFGIHLMLRRPFGRILAGLRENELRTQLLGYDVRRYKLLAFVIGGAVAGLAGGLFAAWGTFISPGVFSLQQASLVAIWVLVGGRRSLLGAFVGVAVVQGLSDALGGGGGSATPIILGAVLIAVVLALPEGALPALYAAARRVLPTFAVPRSAHGDAAATADGEMPGLLDRSGADRSAAAEGALGGAPRAASAITAVDLRKEFGGVMALDGASLNVTPNGVHCLIGPNGAGKSTFFNLLVGRYRPTSGQVLLGDEPITRRRPDERARRGIGIKLQVPSLYHELQVFENIWLAAYAAVHDVDAANTRTAAVLAWLQLSGKADKPASALSHGEHQWLEIGMVMASYPRVVLLDEPTGGMTREETLRAVTLIHDLARTATVIVVEHDMEFVRRLGAPVTMFHEGRVFASGSIEALRADERVLDIYLGRGAGNATD</sequence>
<evidence type="ECO:0000256" key="3">
    <source>
        <dbReference type="ARBA" id="ARBA00022475"/>
    </source>
</evidence>
<dbReference type="InterPro" id="IPR051120">
    <property type="entry name" value="ABC_AA/LPS_Transport"/>
</dbReference>
<dbReference type="Pfam" id="PF02653">
    <property type="entry name" value="BPD_transp_2"/>
    <property type="match status" value="1"/>
</dbReference>
<dbReference type="InterPro" id="IPR027417">
    <property type="entry name" value="P-loop_NTPase"/>
</dbReference>
<feature type="transmembrane region" description="Helical" evidence="9">
    <location>
        <begin position="194"/>
        <end position="214"/>
    </location>
</feature>
<dbReference type="CDD" id="cd06581">
    <property type="entry name" value="TM_PBP1_LivM_like"/>
    <property type="match status" value="1"/>
</dbReference>
<keyword evidence="5" id="KW-0547">Nucleotide-binding</keyword>
<proteinExistence type="predicted"/>
<keyword evidence="4 9" id="KW-0812">Transmembrane</keyword>
<keyword evidence="3" id="KW-1003">Cell membrane</keyword>
<dbReference type="InterPro" id="IPR003593">
    <property type="entry name" value="AAA+_ATPase"/>
</dbReference>
<dbReference type="RefSeq" id="WP_345142581.1">
    <property type="nucleotide sequence ID" value="NZ_BAABAT010000067.1"/>
</dbReference>
<dbReference type="Gene3D" id="3.40.50.300">
    <property type="entry name" value="P-loop containing nucleotide triphosphate hydrolases"/>
    <property type="match status" value="1"/>
</dbReference>
<evidence type="ECO:0000256" key="6">
    <source>
        <dbReference type="ARBA" id="ARBA00022840"/>
    </source>
</evidence>
<organism evidence="11 12">
    <name type="scientific">Dactylosporangium darangshiense</name>
    <dbReference type="NCBI Taxonomy" id="579108"/>
    <lineage>
        <taxon>Bacteria</taxon>
        <taxon>Bacillati</taxon>
        <taxon>Actinomycetota</taxon>
        <taxon>Actinomycetes</taxon>
        <taxon>Micromonosporales</taxon>
        <taxon>Micromonosporaceae</taxon>
        <taxon>Dactylosporangium</taxon>
    </lineage>
</organism>
<evidence type="ECO:0000313" key="11">
    <source>
        <dbReference type="EMBL" id="GAA4263371.1"/>
    </source>
</evidence>
<dbReference type="PROSITE" id="PS50893">
    <property type="entry name" value="ABC_TRANSPORTER_2"/>
    <property type="match status" value="1"/>
</dbReference>
<keyword evidence="7 9" id="KW-1133">Transmembrane helix</keyword>
<dbReference type="EMBL" id="BAABAT010000067">
    <property type="protein sequence ID" value="GAA4263371.1"/>
    <property type="molecule type" value="Genomic_DNA"/>
</dbReference>
<feature type="domain" description="ABC transporter" evidence="10">
    <location>
        <begin position="399"/>
        <end position="630"/>
    </location>
</feature>
<dbReference type="InterPro" id="IPR001851">
    <property type="entry name" value="ABC_transp_permease"/>
</dbReference>
<dbReference type="InterPro" id="IPR043428">
    <property type="entry name" value="LivM-like"/>
</dbReference>
<feature type="transmembrane region" description="Helical" evidence="9">
    <location>
        <begin position="82"/>
        <end position="100"/>
    </location>
</feature>
<evidence type="ECO:0000256" key="7">
    <source>
        <dbReference type="ARBA" id="ARBA00022989"/>
    </source>
</evidence>
<comment type="caution">
    <text evidence="11">The sequence shown here is derived from an EMBL/GenBank/DDBJ whole genome shotgun (WGS) entry which is preliminary data.</text>
</comment>
<accession>A0ABP8DTP4</accession>
<protein>
    <recommendedName>
        <fullName evidence="10">ABC transporter domain-containing protein</fullName>
    </recommendedName>
</protein>
<evidence type="ECO:0000256" key="5">
    <source>
        <dbReference type="ARBA" id="ARBA00022741"/>
    </source>
</evidence>
<dbReference type="Proteomes" id="UP001500620">
    <property type="component" value="Unassembled WGS sequence"/>
</dbReference>
<dbReference type="PANTHER" id="PTHR45772">
    <property type="entry name" value="CONSERVED COMPONENT OF ABC TRANSPORTER FOR NATURAL AMINO ACIDS-RELATED"/>
    <property type="match status" value="1"/>
</dbReference>